<dbReference type="SUPFAM" id="SSF56300">
    <property type="entry name" value="Metallo-dependent phosphatases"/>
    <property type="match status" value="1"/>
</dbReference>
<protein>
    <submittedName>
        <fullName evidence="2">Metallo-dependent phosphatase</fullName>
    </submittedName>
</protein>
<organism evidence="2 3">
    <name type="scientific">Microthyrium microscopicum</name>
    <dbReference type="NCBI Taxonomy" id="703497"/>
    <lineage>
        <taxon>Eukaryota</taxon>
        <taxon>Fungi</taxon>
        <taxon>Dikarya</taxon>
        <taxon>Ascomycota</taxon>
        <taxon>Pezizomycotina</taxon>
        <taxon>Dothideomycetes</taxon>
        <taxon>Dothideomycetes incertae sedis</taxon>
        <taxon>Microthyriales</taxon>
        <taxon>Microthyriaceae</taxon>
        <taxon>Microthyrium</taxon>
    </lineage>
</organism>
<dbReference type="CDD" id="cd07379">
    <property type="entry name" value="MPP_239FB"/>
    <property type="match status" value="1"/>
</dbReference>
<dbReference type="GO" id="GO:0016787">
    <property type="term" value="F:hydrolase activity"/>
    <property type="evidence" value="ECO:0007669"/>
    <property type="project" value="InterPro"/>
</dbReference>
<dbReference type="PANTHER" id="PTHR12905:SF16">
    <property type="entry name" value="SER_THR PROTEIN PHOSPHATASE FAMILY PROTEIN (AFU_ORTHOLOGUE AFUA_1G06000)"/>
    <property type="match status" value="1"/>
</dbReference>
<evidence type="ECO:0000259" key="1">
    <source>
        <dbReference type="Pfam" id="PF00149"/>
    </source>
</evidence>
<evidence type="ECO:0000313" key="3">
    <source>
        <dbReference type="Proteomes" id="UP000799302"/>
    </source>
</evidence>
<dbReference type="Gene3D" id="3.60.21.10">
    <property type="match status" value="1"/>
</dbReference>
<name>A0A6A6TVT5_9PEZI</name>
<sequence length="313" mass="34701">MSVNGKTSKLRIVCVSDTHNQTPSLPAGDILIHAGDLTNQGTKAELRKQLDWLQSRKGFVAKILVAGNHDVTLDKEFYSTHGVRMHNQNPQDVDEIQDMVTKADSVTYLCHESKSLEVPVGDHKVTLNIFGSPWSLANGTWAFGYQPSEAEALWSEVPLDTDILITHGPPQGICDITKEGQSDGCTDLLKTLQRVRPRLHVCGHRHEGRGAYSIAWSENDGQVERLCRWNDPGVASRQKLSLVDLTGKKGQDSWIREDVTSINKLLEMELSRENSTGNSTCVVNAAIMAKSFSRGTQKVMNKPIVVDIEFQKD</sequence>
<dbReference type="InterPro" id="IPR051693">
    <property type="entry name" value="UPF0046_metallophosphoest"/>
</dbReference>
<dbReference type="PANTHER" id="PTHR12905">
    <property type="entry name" value="METALLOPHOSPHOESTERASE"/>
    <property type="match status" value="1"/>
</dbReference>
<dbReference type="Pfam" id="PF00149">
    <property type="entry name" value="Metallophos"/>
    <property type="match status" value="1"/>
</dbReference>
<dbReference type="EMBL" id="MU004243">
    <property type="protein sequence ID" value="KAF2664169.1"/>
    <property type="molecule type" value="Genomic_DNA"/>
</dbReference>
<feature type="domain" description="Calcineurin-like phosphoesterase" evidence="1">
    <location>
        <begin position="11"/>
        <end position="207"/>
    </location>
</feature>
<dbReference type="InterPro" id="IPR029052">
    <property type="entry name" value="Metallo-depent_PP-like"/>
</dbReference>
<reference evidence="2" key="1">
    <citation type="journal article" date="2020" name="Stud. Mycol.">
        <title>101 Dothideomycetes genomes: a test case for predicting lifestyles and emergence of pathogens.</title>
        <authorList>
            <person name="Haridas S."/>
            <person name="Albert R."/>
            <person name="Binder M."/>
            <person name="Bloem J."/>
            <person name="Labutti K."/>
            <person name="Salamov A."/>
            <person name="Andreopoulos B."/>
            <person name="Baker S."/>
            <person name="Barry K."/>
            <person name="Bills G."/>
            <person name="Bluhm B."/>
            <person name="Cannon C."/>
            <person name="Castanera R."/>
            <person name="Culley D."/>
            <person name="Daum C."/>
            <person name="Ezra D."/>
            <person name="Gonzalez J."/>
            <person name="Henrissat B."/>
            <person name="Kuo A."/>
            <person name="Liang C."/>
            <person name="Lipzen A."/>
            <person name="Lutzoni F."/>
            <person name="Magnuson J."/>
            <person name="Mondo S."/>
            <person name="Nolan M."/>
            <person name="Ohm R."/>
            <person name="Pangilinan J."/>
            <person name="Park H.-J."/>
            <person name="Ramirez L."/>
            <person name="Alfaro M."/>
            <person name="Sun H."/>
            <person name="Tritt A."/>
            <person name="Yoshinaga Y."/>
            <person name="Zwiers L.-H."/>
            <person name="Turgeon B."/>
            <person name="Goodwin S."/>
            <person name="Spatafora J."/>
            <person name="Crous P."/>
            <person name="Grigoriev I."/>
        </authorList>
    </citation>
    <scope>NUCLEOTIDE SEQUENCE</scope>
    <source>
        <strain evidence="2">CBS 115976</strain>
    </source>
</reference>
<proteinExistence type="predicted"/>
<keyword evidence="3" id="KW-1185">Reference proteome</keyword>
<dbReference type="OrthoDB" id="630188at2759"/>
<gene>
    <name evidence="2" type="ORF">BT63DRAFT_102608</name>
</gene>
<dbReference type="InterPro" id="IPR004843">
    <property type="entry name" value="Calcineurin-like_PHP"/>
</dbReference>
<dbReference type="AlphaFoldDB" id="A0A6A6TVT5"/>
<accession>A0A6A6TVT5</accession>
<evidence type="ECO:0000313" key="2">
    <source>
        <dbReference type="EMBL" id="KAF2664169.1"/>
    </source>
</evidence>
<dbReference type="Proteomes" id="UP000799302">
    <property type="component" value="Unassembled WGS sequence"/>
</dbReference>